<feature type="signal peptide" evidence="1">
    <location>
        <begin position="1"/>
        <end position="22"/>
    </location>
</feature>
<dbReference type="Pfam" id="PF19649">
    <property type="entry name" value="DUF6152"/>
    <property type="match status" value="1"/>
</dbReference>
<proteinExistence type="predicted"/>
<keyword evidence="1" id="KW-0732">Signal</keyword>
<reference evidence="2 3" key="1">
    <citation type="submission" date="2023-04" db="EMBL/GenBank/DDBJ databases">
        <title>Luteimonas sp. M1R5S18.</title>
        <authorList>
            <person name="Sun J.-Q."/>
        </authorList>
    </citation>
    <scope>NUCLEOTIDE SEQUENCE [LARGE SCALE GENOMIC DNA]</scope>
    <source>
        <strain evidence="2 3">M1R5S18</strain>
    </source>
</reference>
<accession>A0ABT6JHP9</accession>
<feature type="chain" id="PRO_5047452500" evidence="1">
    <location>
        <begin position="23"/>
        <end position="117"/>
    </location>
</feature>
<sequence length="117" mass="12792">MRPTLIRSLALAAALAALPVLAHHGWGAYDAERVMRFDAALAEVRIANPHAQAVVEHEGRRWDVILAPVSRMTARGMGEGDLAEGKTITIEGYPRNDGTAEIRAERIVIDGRTIELR</sequence>
<evidence type="ECO:0000313" key="3">
    <source>
        <dbReference type="Proteomes" id="UP001156831"/>
    </source>
</evidence>
<name>A0ABT6JHP9_9GAMM</name>
<evidence type="ECO:0000256" key="1">
    <source>
        <dbReference type="SAM" id="SignalP"/>
    </source>
</evidence>
<dbReference type="RefSeq" id="WP_280599788.1">
    <property type="nucleotide sequence ID" value="NZ_JARXRN010000016.1"/>
</dbReference>
<dbReference type="Proteomes" id="UP001156831">
    <property type="component" value="Unassembled WGS sequence"/>
</dbReference>
<organism evidence="2 3">
    <name type="scientific">Luteimonas rhizosphaericola</name>
    <dbReference type="NCBI Taxonomy" id="3042024"/>
    <lineage>
        <taxon>Bacteria</taxon>
        <taxon>Pseudomonadati</taxon>
        <taxon>Pseudomonadota</taxon>
        <taxon>Gammaproteobacteria</taxon>
        <taxon>Lysobacterales</taxon>
        <taxon>Lysobacteraceae</taxon>
        <taxon>Luteimonas</taxon>
    </lineage>
</organism>
<keyword evidence="3" id="KW-1185">Reference proteome</keyword>
<dbReference type="InterPro" id="IPR046150">
    <property type="entry name" value="DUF6152"/>
</dbReference>
<protein>
    <submittedName>
        <fullName evidence="2">DUF6152 family protein</fullName>
    </submittedName>
</protein>
<comment type="caution">
    <text evidence="2">The sequence shown here is derived from an EMBL/GenBank/DDBJ whole genome shotgun (WGS) entry which is preliminary data.</text>
</comment>
<gene>
    <name evidence="2" type="ORF">QFW80_03480</name>
</gene>
<evidence type="ECO:0000313" key="2">
    <source>
        <dbReference type="EMBL" id="MDH5829581.1"/>
    </source>
</evidence>
<dbReference type="EMBL" id="JARXRN010000016">
    <property type="protein sequence ID" value="MDH5829581.1"/>
    <property type="molecule type" value="Genomic_DNA"/>
</dbReference>